<proteinExistence type="predicted"/>
<feature type="compositionally biased region" description="Basic and acidic residues" evidence="1">
    <location>
        <begin position="297"/>
        <end position="315"/>
    </location>
</feature>
<name>A0AAD8XYR4_9STRA</name>
<evidence type="ECO:0000313" key="3">
    <source>
        <dbReference type="Proteomes" id="UP001224775"/>
    </source>
</evidence>
<gene>
    <name evidence="2" type="ORF">QTG54_013338</name>
</gene>
<evidence type="ECO:0000313" key="2">
    <source>
        <dbReference type="EMBL" id="KAK1736202.1"/>
    </source>
</evidence>
<accession>A0AAD8XYR4</accession>
<organism evidence="2 3">
    <name type="scientific">Skeletonema marinoi</name>
    <dbReference type="NCBI Taxonomy" id="267567"/>
    <lineage>
        <taxon>Eukaryota</taxon>
        <taxon>Sar</taxon>
        <taxon>Stramenopiles</taxon>
        <taxon>Ochrophyta</taxon>
        <taxon>Bacillariophyta</taxon>
        <taxon>Coscinodiscophyceae</taxon>
        <taxon>Thalassiosirophycidae</taxon>
        <taxon>Thalassiosirales</taxon>
        <taxon>Skeletonemataceae</taxon>
        <taxon>Skeletonema</taxon>
        <taxon>Skeletonema marinoi-dohrnii complex</taxon>
    </lineage>
</organism>
<reference evidence="2" key="1">
    <citation type="submission" date="2023-06" db="EMBL/GenBank/DDBJ databases">
        <title>Survivors Of The Sea: Transcriptome response of Skeletonema marinoi to long-term dormancy.</title>
        <authorList>
            <person name="Pinder M.I.M."/>
            <person name="Kourtchenko O."/>
            <person name="Robertson E.K."/>
            <person name="Larsson T."/>
            <person name="Maumus F."/>
            <person name="Osuna-Cruz C.M."/>
            <person name="Vancaester E."/>
            <person name="Stenow R."/>
            <person name="Vandepoele K."/>
            <person name="Ploug H."/>
            <person name="Bruchert V."/>
            <person name="Godhe A."/>
            <person name="Topel M."/>
        </authorList>
    </citation>
    <scope>NUCLEOTIDE SEQUENCE</scope>
    <source>
        <strain evidence="2">R05AC</strain>
    </source>
</reference>
<keyword evidence="3" id="KW-1185">Reference proteome</keyword>
<dbReference type="AlphaFoldDB" id="A0AAD8XYR4"/>
<dbReference type="EMBL" id="JATAAI010000030">
    <property type="protein sequence ID" value="KAK1736202.1"/>
    <property type="molecule type" value="Genomic_DNA"/>
</dbReference>
<dbReference type="Proteomes" id="UP001224775">
    <property type="component" value="Unassembled WGS sequence"/>
</dbReference>
<feature type="region of interest" description="Disordered" evidence="1">
    <location>
        <begin position="297"/>
        <end position="316"/>
    </location>
</feature>
<sequence>MARAVPRKVPFFSAPLEASMSTNTKKRGLSPAAPNVDPTAAAAAAAAAAAIDKPAKKPRKKAVTAKSLGLTKDEFESIKAAPIKRSLKDIVKKLAKQVDEDWHDGYEDQAETKGEWFEAIQEPLQAVLDIGVGKKTALLQCNEVLKIVSDSFYDLLACPCRCDTADELAEMDRSFELQLPWGETDHTATSGYQQDVWSYVWVALLRVHSNLDNVDEGLLLQCMKDAHDNMSGARMIKLPGYLYDQSDELYDIDTYEQRDGKHAPSGTKLAHYVNDRASEWKSLPTTKKVHRMRRAIDRRFDGTPERRTRDYHLHDSDDDDSYGRGYGYGGGGYGRAQRDCIIS</sequence>
<protein>
    <submittedName>
        <fullName evidence="2">Uncharacterized protein</fullName>
    </submittedName>
</protein>
<comment type="caution">
    <text evidence="2">The sequence shown here is derived from an EMBL/GenBank/DDBJ whole genome shotgun (WGS) entry which is preliminary data.</text>
</comment>
<evidence type="ECO:0000256" key="1">
    <source>
        <dbReference type="SAM" id="MobiDB-lite"/>
    </source>
</evidence>